<accession>A0A8D5ZLG1</accession>
<name>A0A8D5ZLG1_9BACL</name>
<dbReference type="AlphaFoldDB" id="A0A8D5ZLG1"/>
<dbReference type="InterPro" id="IPR001466">
    <property type="entry name" value="Beta-lactam-related"/>
</dbReference>
<keyword evidence="5" id="KW-1185">Reference proteome</keyword>
<feature type="signal peptide" evidence="2">
    <location>
        <begin position="1"/>
        <end position="26"/>
    </location>
</feature>
<dbReference type="GO" id="GO:0016787">
    <property type="term" value="F:hydrolase activity"/>
    <property type="evidence" value="ECO:0007669"/>
    <property type="project" value="UniProtKB-KW"/>
</dbReference>
<dbReference type="EMBL" id="AP024601">
    <property type="protein sequence ID" value="BCU82484.1"/>
    <property type="molecule type" value="Genomic_DNA"/>
</dbReference>
<dbReference type="InterPro" id="IPR012338">
    <property type="entry name" value="Beta-lactam/transpept-like"/>
</dbReference>
<dbReference type="PANTHER" id="PTHR43283:SF11">
    <property type="entry name" value="BETA-LACTAMASE-RELATED DOMAIN-CONTAINING PROTEIN"/>
    <property type="match status" value="1"/>
</dbReference>
<organism evidence="4 5">
    <name type="scientific">Polycladomyces abyssicola</name>
    <dbReference type="NCBI Taxonomy" id="1125966"/>
    <lineage>
        <taxon>Bacteria</taxon>
        <taxon>Bacillati</taxon>
        <taxon>Bacillota</taxon>
        <taxon>Bacilli</taxon>
        <taxon>Bacillales</taxon>
        <taxon>Thermoactinomycetaceae</taxon>
        <taxon>Polycladomyces</taxon>
    </lineage>
</organism>
<dbReference type="Gene3D" id="3.40.710.10">
    <property type="entry name" value="DD-peptidase/beta-lactamase superfamily"/>
    <property type="match status" value="1"/>
</dbReference>
<dbReference type="Pfam" id="PF00144">
    <property type="entry name" value="Beta-lactamase"/>
    <property type="match status" value="1"/>
</dbReference>
<dbReference type="PANTHER" id="PTHR43283">
    <property type="entry name" value="BETA-LACTAMASE-RELATED"/>
    <property type="match status" value="1"/>
</dbReference>
<keyword evidence="2" id="KW-0732">Signal</keyword>
<dbReference type="Gene3D" id="2.60.120.260">
    <property type="entry name" value="Galactose-binding domain-like"/>
    <property type="match status" value="1"/>
</dbReference>
<evidence type="ECO:0000256" key="1">
    <source>
        <dbReference type="ARBA" id="ARBA00022801"/>
    </source>
</evidence>
<feature type="domain" description="Beta-lactamase-related" evidence="3">
    <location>
        <begin position="66"/>
        <end position="411"/>
    </location>
</feature>
<gene>
    <name evidence="4" type="primary">ampC</name>
    <name evidence="4" type="ORF">JIR001_22670</name>
</gene>
<dbReference type="Proteomes" id="UP000677436">
    <property type="component" value="Chromosome"/>
</dbReference>
<dbReference type="SUPFAM" id="SSF56601">
    <property type="entry name" value="beta-lactamase/transpeptidase-like"/>
    <property type="match status" value="1"/>
</dbReference>
<keyword evidence="1 4" id="KW-0378">Hydrolase</keyword>
<dbReference type="RefSeq" id="WP_212772816.1">
    <property type="nucleotide sequence ID" value="NZ_AP024601.1"/>
</dbReference>
<dbReference type="InterPro" id="IPR050789">
    <property type="entry name" value="Diverse_Enzym_Activities"/>
</dbReference>
<evidence type="ECO:0000313" key="4">
    <source>
        <dbReference type="EMBL" id="BCU82484.1"/>
    </source>
</evidence>
<protein>
    <submittedName>
        <fullName evidence="4">Serine hydrolase</fullName>
    </submittedName>
</protein>
<evidence type="ECO:0000313" key="5">
    <source>
        <dbReference type="Proteomes" id="UP000677436"/>
    </source>
</evidence>
<proteinExistence type="predicted"/>
<feature type="chain" id="PRO_5034838668" evidence="2">
    <location>
        <begin position="27"/>
        <end position="554"/>
    </location>
</feature>
<evidence type="ECO:0000256" key="2">
    <source>
        <dbReference type="SAM" id="SignalP"/>
    </source>
</evidence>
<dbReference type="KEGG" id="pabs:JIR001_22670"/>
<sequence>MLHRWWKRACSILVGLSLLLPLPAQAHQPDRVNTPFTWEHPAPFTPVLHPAKPESVGMRETSLDAVDAFIQQSIADRVMPGAVVLVARSGGVVKHSAYGDAARYLDDKGAVMEHPLPMRPDTIFDLASISKIFTVVAAMKLYEQGKFHLDDPVARYLPEFAQNGKEKVTIRQLMTHTSGFRPGPLTPLYKVPGSREDRLRYVLTHPLDHEPGTTYVYSDLNLITLGALVERLSGERLDQFVREQITVPLGMKDTMYNPPAELKERIAATEYQPWTNRGLVWGQVHDENAWALGGVAGHAGVFSTARDLAVFGQMILNKGTYGGKRILSPETVKLMEDNQNEAFPGQDHGLGWELNQHWYMDALASPRAMGHTGYTGTSLVVDRTNGAIAVLLTNRVHPTRQTVSTNPVRRQFARFVADAIPVNLPGKEEAWFAGYGDNLDRLLTSGRLDPSEKPHTISFTTWYRIQPDRDQGVVEVSADGTNWTVIGSPMSGSGEWRRITLTLPAQTCYVRFRYHTDTYGNGRGWYVQNPVVTDESGKAIPLEWSSDEWELRGY</sequence>
<evidence type="ECO:0000259" key="3">
    <source>
        <dbReference type="Pfam" id="PF00144"/>
    </source>
</evidence>
<reference evidence="4" key="1">
    <citation type="journal article" date="2013" name="Int. J. Syst. Evol. Microbiol.">
        <title>Polycladomyces abyssicola gen. nov., sp. nov., a thermophilic filamentous bacterium isolated from hemipelagic sediment.</title>
        <authorList>
            <person name="Tsubouchi T."/>
            <person name="Shimane Y."/>
            <person name="Mori K."/>
            <person name="Usui K."/>
            <person name="Hiraki T."/>
            <person name="Tame A."/>
            <person name="Uematsu K."/>
            <person name="Maruyama T."/>
            <person name="Hatada Y."/>
        </authorList>
    </citation>
    <scope>NUCLEOTIDE SEQUENCE</scope>
    <source>
        <strain evidence="4">JIR-001</strain>
    </source>
</reference>
<reference evidence="4" key="2">
    <citation type="journal article" date="2021" name="Microbiol. Resour. Announc.">
        <title>Complete Genome Sequence of Polycladomyces abyssicola JIR-001T, Isolated from Hemipelagic Sediment in Deep Seawater.</title>
        <authorList>
            <person name="Tsubouchi T."/>
            <person name="Kaneko Y."/>
        </authorList>
    </citation>
    <scope>NUCLEOTIDE SEQUENCE</scope>
    <source>
        <strain evidence="4">JIR-001</strain>
    </source>
</reference>